<comment type="caution">
    <text evidence="2">The sequence shown here is derived from an EMBL/GenBank/DDBJ whole genome shotgun (WGS) entry which is preliminary data.</text>
</comment>
<sequence>MVPAEPGHSIAHFTQDAYQAVFPAETTTPLPHRAVPARGGRRMTGPVGLTVGRGARSRPVVTLGASRV</sequence>
<protein>
    <submittedName>
        <fullName evidence="2">Uncharacterized protein</fullName>
    </submittedName>
</protein>
<dbReference type="EMBL" id="BSQG01000003">
    <property type="protein sequence ID" value="GLU47892.1"/>
    <property type="molecule type" value="Genomic_DNA"/>
</dbReference>
<proteinExistence type="predicted"/>
<name>A0A9W6P6C7_9ACTN</name>
<evidence type="ECO:0000313" key="3">
    <source>
        <dbReference type="Proteomes" id="UP001165092"/>
    </source>
</evidence>
<dbReference type="AlphaFoldDB" id="A0A9W6P6C7"/>
<dbReference type="Proteomes" id="UP001165092">
    <property type="component" value="Unassembled WGS sequence"/>
</dbReference>
<feature type="region of interest" description="Disordered" evidence="1">
    <location>
        <begin position="29"/>
        <end position="68"/>
    </location>
</feature>
<organism evidence="2 3">
    <name type="scientific">Nocardiopsis ansamitocini</name>
    <dbReference type="NCBI Taxonomy" id="1670832"/>
    <lineage>
        <taxon>Bacteria</taxon>
        <taxon>Bacillati</taxon>
        <taxon>Actinomycetota</taxon>
        <taxon>Actinomycetes</taxon>
        <taxon>Streptosporangiales</taxon>
        <taxon>Nocardiopsidaceae</taxon>
        <taxon>Nocardiopsis</taxon>
    </lineage>
</organism>
<reference evidence="2" key="1">
    <citation type="submission" date="2023-02" db="EMBL/GenBank/DDBJ databases">
        <title>Nocardiopsis ansamitocini NBRC 112285.</title>
        <authorList>
            <person name="Ichikawa N."/>
            <person name="Sato H."/>
            <person name="Tonouchi N."/>
        </authorList>
    </citation>
    <scope>NUCLEOTIDE SEQUENCE</scope>
    <source>
        <strain evidence="2">NBRC 112285</strain>
    </source>
</reference>
<accession>A0A9W6P6C7</accession>
<keyword evidence="3" id="KW-1185">Reference proteome</keyword>
<evidence type="ECO:0000256" key="1">
    <source>
        <dbReference type="SAM" id="MobiDB-lite"/>
    </source>
</evidence>
<gene>
    <name evidence="2" type="ORF">Nans01_22430</name>
</gene>
<evidence type="ECO:0000313" key="2">
    <source>
        <dbReference type="EMBL" id="GLU47892.1"/>
    </source>
</evidence>